<dbReference type="GO" id="GO:0003723">
    <property type="term" value="F:RNA binding"/>
    <property type="evidence" value="ECO:0007669"/>
    <property type="project" value="UniProtKB-UniRule"/>
</dbReference>
<dbReference type="Pfam" id="PF00567">
    <property type="entry name" value="TUDOR"/>
    <property type="match status" value="1"/>
</dbReference>
<dbReference type="PROSITE" id="PS50304">
    <property type="entry name" value="TUDOR"/>
    <property type="match status" value="1"/>
</dbReference>
<name>A0A8J2LML5_9HEXA</name>
<proteinExistence type="predicted"/>
<dbReference type="PROSITE" id="PS50084">
    <property type="entry name" value="KH_TYPE_1"/>
    <property type="match status" value="2"/>
</dbReference>
<dbReference type="InterPro" id="IPR004088">
    <property type="entry name" value="KH_dom_type_1"/>
</dbReference>
<comment type="caution">
    <text evidence="3">The sequence shown here is derived from an EMBL/GenBank/DDBJ whole genome shotgun (WGS) entry which is preliminary data.</text>
</comment>
<dbReference type="SMART" id="SM00333">
    <property type="entry name" value="TUDOR"/>
    <property type="match status" value="1"/>
</dbReference>
<sequence length="501" mass="56322">MTGPLTLEIIAAASLVSALSAYWYYLHHRYRVPEWGEFLLTQSRRVPERAVISTRGKEGTSKPGLHVQTYASTKSSRAVLEAVEGADPSKELEDSPEKESITTGTVRIQKGTIGVFIGKLGSNIKQIQKDSNTLMHLNDEVLDNGDRICVIRGSRDCVSLAMEIIAKFLESLPIVVFKEILIPMSSVGRIIGVGGEGIRSIEEKSSASVHVDVDREAQNGEKRSCRFAVVKGTKEQIEKAEEIILAQIQEHTSLAARGKTVVVDANRTTSVMKPSIPEIIVEPFQQPYLGLHGKVEVFVSCVYNPNMFWIQLIGKESIDLRRLSQAMTDFYRPKNSRQCEGEPYFFRPGEVVAAPFQSDGKMYRARVLRVNRNKTLEVLYVDYGDIQTLRTNFVRPLMPEFFRLKFQAIKASLNLSCPEMTWPEDTVAKFCDLSYCAKWKSLTAEFKGFVTDDRNGEMTRICIELMDKDRNLGLELIQKGLATKRDSILLVPPIPVYRKSS</sequence>
<dbReference type="FunFam" id="2.30.30.140:FF:000018">
    <property type="entry name" value="Serine/threonine-protein kinase 31"/>
    <property type="match status" value="1"/>
</dbReference>
<dbReference type="Proteomes" id="UP000708208">
    <property type="component" value="Unassembled WGS sequence"/>
</dbReference>
<evidence type="ECO:0000259" key="2">
    <source>
        <dbReference type="PROSITE" id="PS50304"/>
    </source>
</evidence>
<dbReference type="GO" id="GO:0007283">
    <property type="term" value="P:spermatogenesis"/>
    <property type="evidence" value="ECO:0007669"/>
    <property type="project" value="TreeGrafter"/>
</dbReference>
<dbReference type="AlphaFoldDB" id="A0A8J2LML5"/>
<evidence type="ECO:0000313" key="3">
    <source>
        <dbReference type="EMBL" id="CAG7834803.1"/>
    </source>
</evidence>
<dbReference type="GO" id="GO:0030719">
    <property type="term" value="P:P granule organization"/>
    <property type="evidence" value="ECO:0007669"/>
    <property type="project" value="TreeGrafter"/>
</dbReference>
<dbReference type="InterPro" id="IPR050621">
    <property type="entry name" value="Tudor_domain_containing"/>
</dbReference>
<dbReference type="CDD" id="cd00105">
    <property type="entry name" value="KH-I"/>
    <property type="match status" value="1"/>
</dbReference>
<dbReference type="InterPro" id="IPR004087">
    <property type="entry name" value="KH_dom"/>
</dbReference>
<dbReference type="OrthoDB" id="9995375at2759"/>
<organism evidence="3 4">
    <name type="scientific">Allacma fusca</name>
    <dbReference type="NCBI Taxonomy" id="39272"/>
    <lineage>
        <taxon>Eukaryota</taxon>
        <taxon>Metazoa</taxon>
        <taxon>Ecdysozoa</taxon>
        <taxon>Arthropoda</taxon>
        <taxon>Hexapoda</taxon>
        <taxon>Collembola</taxon>
        <taxon>Symphypleona</taxon>
        <taxon>Sminthuridae</taxon>
        <taxon>Allacma</taxon>
    </lineage>
</organism>
<keyword evidence="1" id="KW-0694">RNA-binding</keyword>
<dbReference type="GO" id="GO:0005739">
    <property type="term" value="C:mitochondrion"/>
    <property type="evidence" value="ECO:0007669"/>
    <property type="project" value="UniProtKB-ARBA"/>
</dbReference>
<keyword evidence="4" id="KW-1185">Reference proteome</keyword>
<dbReference type="PANTHER" id="PTHR22948">
    <property type="entry name" value="TUDOR DOMAIN CONTAINING PROTEIN"/>
    <property type="match status" value="1"/>
</dbReference>
<gene>
    <name evidence="3" type="ORF">AFUS01_LOCUS44261</name>
</gene>
<reference evidence="3" key="1">
    <citation type="submission" date="2021-06" db="EMBL/GenBank/DDBJ databases">
        <authorList>
            <person name="Hodson N. C."/>
            <person name="Mongue J. A."/>
            <person name="Jaron S. K."/>
        </authorList>
    </citation>
    <scope>NUCLEOTIDE SEQUENCE</scope>
</reference>
<dbReference type="InterPro" id="IPR002999">
    <property type="entry name" value="Tudor"/>
</dbReference>
<dbReference type="PANTHER" id="PTHR22948:SF29">
    <property type="entry name" value="FI02030P-RELATED"/>
    <property type="match status" value="1"/>
</dbReference>
<dbReference type="GO" id="GO:0034587">
    <property type="term" value="P:piRNA processing"/>
    <property type="evidence" value="ECO:0007669"/>
    <property type="project" value="TreeGrafter"/>
</dbReference>
<dbReference type="EMBL" id="CAJVCH010570390">
    <property type="protein sequence ID" value="CAG7834803.1"/>
    <property type="molecule type" value="Genomic_DNA"/>
</dbReference>
<protein>
    <recommendedName>
        <fullName evidence="2">Tudor domain-containing protein</fullName>
    </recommendedName>
</protein>
<accession>A0A8J2LML5</accession>
<feature type="domain" description="Tudor" evidence="2">
    <location>
        <begin position="345"/>
        <end position="404"/>
    </location>
</feature>
<dbReference type="SMART" id="SM00322">
    <property type="entry name" value="KH"/>
    <property type="match status" value="2"/>
</dbReference>
<dbReference type="GO" id="GO:0043186">
    <property type="term" value="C:P granule"/>
    <property type="evidence" value="ECO:0007669"/>
    <property type="project" value="TreeGrafter"/>
</dbReference>
<evidence type="ECO:0000256" key="1">
    <source>
        <dbReference type="PROSITE-ProRule" id="PRU00117"/>
    </source>
</evidence>
<evidence type="ECO:0000313" key="4">
    <source>
        <dbReference type="Proteomes" id="UP000708208"/>
    </source>
</evidence>
<dbReference type="Pfam" id="PF00013">
    <property type="entry name" value="KH_1"/>
    <property type="match status" value="2"/>
</dbReference>